<organism evidence="1 2">
    <name type="scientific">Trifolium medium</name>
    <dbReference type="NCBI Taxonomy" id="97028"/>
    <lineage>
        <taxon>Eukaryota</taxon>
        <taxon>Viridiplantae</taxon>
        <taxon>Streptophyta</taxon>
        <taxon>Embryophyta</taxon>
        <taxon>Tracheophyta</taxon>
        <taxon>Spermatophyta</taxon>
        <taxon>Magnoliopsida</taxon>
        <taxon>eudicotyledons</taxon>
        <taxon>Gunneridae</taxon>
        <taxon>Pentapetalae</taxon>
        <taxon>rosids</taxon>
        <taxon>fabids</taxon>
        <taxon>Fabales</taxon>
        <taxon>Fabaceae</taxon>
        <taxon>Papilionoideae</taxon>
        <taxon>50 kb inversion clade</taxon>
        <taxon>NPAAA clade</taxon>
        <taxon>Hologalegina</taxon>
        <taxon>IRL clade</taxon>
        <taxon>Trifolieae</taxon>
        <taxon>Trifolium</taxon>
    </lineage>
</organism>
<proteinExistence type="predicted"/>
<reference evidence="1 2" key="1">
    <citation type="journal article" date="2018" name="Front. Plant Sci.">
        <title>Red Clover (Trifolium pratense) and Zigzag Clover (T. medium) - A Picture of Genomic Similarities and Differences.</title>
        <authorList>
            <person name="Dluhosova J."/>
            <person name="Istvanek J."/>
            <person name="Nedelnik J."/>
            <person name="Repkova J."/>
        </authorList>
    </citation>
    <scope>NUCLEOTIDE SEQUENCE [LARGE SCALE GENOMIC DNA]</scope>
    <source>
        <strain evidence="2">cv. 10/8</strain>
        <tissue evidence="1">Leaf</tissue>
    </source>
</reference>
<dbReference type="AlphaFoldDB" id="A0A392TFN8"/>
<evidence type="ECO:0000313" key="1">
    <source>
        <dbReference type="EMBL" id="MCI59959.1"/>
    </source>
</evidence>
<feature type="non-terminal residue" evidence="1">
    <location>
        <position position="23"/>
    </location>
</feature>
<sequence length="23" mass="2842">MAYRRRVSDCWPWCEDKKMNPGI</sequence>
<comment type="caution">
    <text evidence="1">The sequence shown here is derived from an EMBL/GenBank/DDBJ whole genome shotgun (WGS) entry which is preliminary data.</text>
</comment>
<dbReference type="Proteomes" id="UP000265520">
    <property type="component" value="Unassembled WGS sequence"/>
</dbReference>
<protein>
    <submittedName>
        <fullName evidence="1">Uncharacterized protein</fullName>
    </submittedName>
</protein>
<dbReference type="EMBL" id="LXQA010572780">
    <property type="protein sequence ID" value="MCI59959.1"/>
    <property type="molecule type" value="Genomic_DNA"/>
</dbReference>
<keyword evidence="2" id="KW-1185">Reference proteome</keyword>
<evidence type="ECO:0000313" key="2">
    <source>
        <dbReference type="Proteomes" id="UP000265520"/>
    </source>
</evidence>
<accession>A0A392TFN8</accession>
<name>A0A392TFN8_9FABA</name>